<organism evidence="3">
    <name type="scientific">Rodentolepis nana</name>
    <name type="common">Dwarf tapeworm</name>
    <name type="synonym">Hymenolepis nana</name>
    <dbReference type="NCBI Taxonomy" id="102285"/>
    <lineage>
        <taxon>Eukaryota</taxon>
        <taxon>Metazoa</taxon>
        <taxon>Spiralia</taxon>
        <taxon>Lophotrochozoa</taxon>
        <taxon>Platyhelminthes</taxon>
        <taxon>Cestoda</taxon>
        <taxon>Eucestoda</taxon>
        <taxon>Cyclophyllidea</taxon>
        <taxon>Hymenolepididae</taxon>
        <taxon>Rodentolepis</taxon>
    </lineage>
</organism>
<dbReference type="Proteomes" id="UP000278807">
    <property type="component" value="Unassembled WGS sequence"/>
</dbReference>
<gene>
    <name evidence="1" type="ORF">HNAJ_LOCUS2085</name>
</gene>
<protein>
    <submittedName>
        <fullName evidence="1 3">Uncharacterized protein</fullName>
    </submittedName>
</protein>
<dbReference type="WBParaSite" id="HNAJ_0000208601-mRNA-1">
    <property type="protein sequence ID" value="HNAJ_0000208601-mRNA-1"/>
    <property type="gene ID" value="HNAJ_0000208601"/>
</dbReference>
<dbReference type="SUPFAM" id="SSF52425">
    <property type="entry name" value="Cryptochrome/photolyase, N-terminal domain"/>
    <property type="match status" value="1"/>
</dbReference>
<dbReference type="InterPro" id="IPR036155">
    <property type="entry name" value="Crypto/Photolyase_N_sf"/>
</dbReference>
<dbReference type="Gene3D" id="3.40.50.620">
    <property type="entry name" value="HUPs"/>
    <property type="match status" value="1"/>
</dbReference>
<evidence type="ECO:0000313" key="3">
    <source>
        <dbReference type="WBParaSite" id="HNAJ_0000208601-mRNA-1"/>
    </source>
</evidence>
<proteinExistence type="predicted"/>
<reference evidence="3" key="1">
    <citation type="submission" date="2017-02" db="UniProtKB">
        <authorList>
            <consortium name="WormBaseParasite"/>
        </authorList>
    </citation>
    <scope>IDENTIFICATION</scope>
</reference>
<accession>A0A0R3T4U8</accession>
<dbReference type="EMBL" id="UZAE01000949">
    <property type="protein sequence ID" value="VDN97944.1"/>
    <property type="molecule type" value="Genomic_DNA"/>
</dbReference>
<dbReference type="AlphaFoldDB" id="A0A0R3T4U8"/>
<keyword evidence="2" id="KW-1185">Reference proteome</keyword>
<dbReference type="InterPro" id="IPR014729">
    <property type="entry name" value="Rossmann-like_a/b/a_fold"/>
</dbReference>
<evidence type="ECO:0000313" key="1">
    <source>
        <dbReference type="EMBL" id="VDN97944.1"/>
    </source>
</evidence>
<dbReference type="OrthoDB" id="496749at2759"/>
<reference evidence="1 2" key="2">
    <citation type="submission" date="2018-11" db="EMBL/GenBank/DDBJ databases">
        <authorList>
            <consortium name="Pathogen Informatics"/>
        </authorList>
    </citation>
    <scope>NUCLEOTIDE SEQUENCE [LARGE SCALE GENOMIC DNA]</scope>
</reference>
<name>A0A0R3T4U8_RODNA</name>
<sequence length="166" mass="19102">MSANRIYCTIRFFMSSVLHNNWDAFDKWMNKINKNRAINCGKSIAEYPFASCRIRKICGTSKRCTGMYYKADWNERICCLLDESGSTRPRQKLLHVYNNWALLFAQRIGLKFSLPLDVCFSLPSSAAIQTRRHANFLLEGLTEVEQASLPLIIHSTFCSISNKCDM</sequence>
<dbReference type="STRING" id="102285.A0A0R3T4U8"/>
<evidence type="ECO:0000313" key="2">
    <source>
        <dbReference type="Proteomes" id="UP000278807"/>
    </source>
</evidence>